<keyword evidence="1" id="KW-0808">Transferase</keyword>
<reference evidence="4" key="1">
    <citation type="submission" date="2023-03" db="EMBL/GenBank/DDBJ databases">
        <title>Andean soil-derived lignocellulolytic bacterial consortium as a source of novel taxa and putative plastic-active enzymes.</title>
        <authorList>
            <person name="Diaz-Garcia L."/>
            <person name="Chuvochina M."/>
            <person name="Feuerriegel G."/>
            <person name="Bunk B."/>
            <person name="Sproer C."/>
            <person name="Streit W.R."/>
            <person name="Rodriguez L.M."/>
            <person name="Overmann J."/>
            <person name="Jimenez D.J."/>
        </authorList>
    </citation>
    <scope>NUCLEOTIDE SEQUENCE</scope>
    <source>
        <strain evidence="4">MAG 7</strain>
    </source>
</reference>
<feature type="domain" description="Nucleotidyl transferase" evidence="3">
    <location>
        <begin position="3"/>
        <end position="141"/>
    </location>
</feature>
<sequence length="237" mass="26404">MQAMIFAAGLGTRFKPWTDRHPKALAVINGKSLLQRNIEYLQRYGIRKVVVNVHHFADQIENAIRENDGWGSEVRISDERSQVLETGGGLKQAAPLLAGQRTLLLNVDILTDLDLGRLIRFHEAEQPLATLAVTGRSSSRQFLFNDTMTLCGWRNNQTGQERISRQESALQPKAFSGIHLIEPGLPDLIEETGKFGIVDLYLRLATRETIKGFDHSGSRFIDVGKPEAVATAESLFP</sequence>
<evidence type="ECO:0000313" key="5">
    <source>
        <dbReference type="Proteomes" id="UP001220610"/>
    </source>
</evidence>
<evidence type="ECO:0000256" key="2">
    <source>
        <dbReference type="ARBA" id="ARBA00022695"/>
    </source>
</evidence>
<protein>
    <submittedName>
        <fullName evidence="4">Nucleotidyltransferase family protein</fullName>
    </submittedName>
</protein>
<dbReference type="InterPro" id="IPR029044">
    <property type="entry name" value="Nucleotide-diphossugar_trans"/>
</dbReference>
<dbReference type="InterPro" id="IPR005835">
    <property type="entry name" value="NTP_transferase_dom"/>
</dbReference>
<evidence type="ECO:0000259" key="3">
    <source>
        <dbReference type="Pfam" id="PF00483"/>
    </source>
</evidence>
<gene>
    <name evidence="4" type="ORF">P0Y53_03845</name>
</gene>
<dbReference type="Proteomes" id="UP001220610">
    <property type="component" value="Chromosome"/>
</dbReference>
<keyword evidence="2" id="KW-0548">Nucleotidyltransferase</keyword>
<proteinExistence type="predicted"/>
<dbReference type="InterPro" id="IPR050065">
    <property type="entry name" value="GlmU-like"/>
</dbReference>
<dbReference type="GO" id="GO:0016779">
    <property type="term" value="F:nucleotidyltransferase activity"/>
    <property type="evidence" value="ECO:0007669"/>
    <property type="project" value="UniProtKB-KW"/>
</dbReference>
<dbReference type="CDD" id="cd06422">
    <property type="entry name" value="NTP_transferase_like_1"/>
    <property type="match status" value="1"/>
</dbReference>
<dbReference type="EMBL" id="CP119311">
    <property type="protein sequence ID" value="WEK36624.1"/>
    <property type="molecule type" value="Genomic_DNA"/>
</dbReference>
<accession>A0AAJ5WSR2</accession>
<dbReference type="Pfam" id="PF00483">
    <property type="entry name" value="NTP_transferase"/>
    <property type="match status" value="1"/>
</dbReference>
<dbReference type="AlphaFoldDB" id="A0AAJ5WSR2"/>
<dbReference type="SUPFAM" id="SSF53448">
    <property type="entry name" value="Nucleotide-diphospho-sugar transferases"/>
    <property type="match status" value="1"/>
</dbReference>
<dbReference type="PANTHER" id="PTHR43584">
    <property type="entry name" value="NUCLEOTIDYL TRANSFERASE"/>
    <property type="match status" value="1"/>
</dbReference>
<evidence type="ECO:0000256" key="1">
    <source>
        <dbReference type="ARBA" id="ARBA00022679"/>
    </source>
</evidence>
<name>A0AAJ5WSR2_9BACT</name>
<dbReference type="Gene3D" id="3.90.550.10">
    <property type="entry name" value="Spore Coat Polysaccharide Biosynthesis Protein SpsA, Chain A"/>
    <property type="match status" value="1"/>
</dbReference>
<dbReference type="PANTHER" id="PTHR43584:SF8">
    <property type="entry name" value="N-ACETYLMURAMATE ALPHA-1-PHOSPHATE URIDYLYLTRANSFERASE"/>
    <property type="match status" value="1"/>
</dbReference>
<organism evidence="4 5">
    <name type="scientific">Candidatus Pseudobacter hemicellulosilyticus</name>
    <dbReference type="NCBI Taxonomy" id="3121375"/>
    <lineage>
        <taxon>Bacteria</taxon>
        <taxon>Pseudomonadati</taxon>
        <taxon>Bacteroidota</taxon>
        <taxon>Chitinophagia</taxon>
        <taxon>Chitinophagales</taxon>
        <taxon>Chitinophagaceae</taxon>
        <taxon>Pseudobacter</taxon>
    </lineage>
</organism>
<evidence type="ECO:0000313" key="4">
    <source>
        <dbReference type="EMBL" id="WEK36624.1"/>
    </source>
</evidence>